<dbReference type="InterPro" id="IPR010640">
    <property type="entry name" value="Low_temperature_requirement_A"/>
</dbReference>
<dbReference type="Pfam" id="PF06772">
    <property type="entry name" value="LtrA"/>
    <property type="match status" value="1"/>
</dbReference>
<keyword evidence="2" id="KW-1185">Reference proteome</keyword>
<accession>A0ABU0RTU4</accession>
<organism evidence="1 2">
    <name type="scientific">Streptomyces turgidiscabies</name>
    <dbReference type="NCBI Taxonomy" id="85558"/>
    <lineage>
        <taxon>Bacteria</taxon>
        <taxon>Bacillati</taxon>
        <taxon>Actinomycetota</taxon>
        <taxon>Actinomycetes</taxon>
        <taxon>Kitasatosporales</taxon>
        <taxon>Streptomycetaceae</taxon>
        <taxon>Streptomyces</taxon>
    </lineage>
</organism>
<evidence type="ECO:0000313" key="1">
    <source>
        <dbReference type="EMBL" id="MDQ0935208.1"/>
    </source>
</evidence>
<evidence type="ECO:0000313" key="2">
    <source>
        <dbReference type="Proteomes" id="UP001223072"/>
    </source>
</evidence>
<name>A0ABU0RTU4_9ACTN</name>
<dbReference type="Proteomes" id="UP001223072">
    <property type="component" value="Unassembled WGS sequence"/>
</dbReference>
<reference evidence="1 2" key="1">
    <citation type="submission" date="2023-07" db="EMBL/GenBank/DDBJ databases">
        <title>Comparative genomics of wheat-associated soil bacteria to identify genetic determinants of phenazine resistance.</title>
        <authorList>
            <person name="Mouncey N."/>
        </authorList>
    </citation>
    <scope>NUCLEOTIDE SEQUENCE [LARGE SCALE GENOMIC DNA]</scope>
    <source>
        <strain evidence="1 2">W2I16</strain>
    </source>
</reference>
<gene>
    <name evidence="1" type="ORF">QFZ49_005179</name>
</gene>
<proteinExistence type="predicted"/>
<dbReference type="RefSeq" id="WP_307628808.1">
    <property type="nucleotide sequence ID" value="NZ_JAUSZS010000006.1"/>
</dbReference>
<protein>
    <submittedName>
        <fullName evidence="1">Uncharacterized protein</fullName>
    </submittedName>
</protein>
<comment type="caution">
    <text evidence="1">The sequence shown here is derived from an EMBL/GenBank/DDBJ whole genome shotgun (WGS) entry which is preliminary data.</text>
</comment>
<dbReference type="EMBL" id="JAUSZS010000006">
    <property type="protein sequence ID" value="MDQ0935208.1"/>
    <property type="molecule type" value="Genomic_DNA"/>
</dbReference>
<sequence length="62" mass="6856">MTTFELFFDLVYVFALTQITEYMVNSTGRRNTLISEVCDVAHGGLEFEDQRCSGGSASAVAR</sequence>